<dbReference type="Proteomes" id="UP001609175">
    <property type="component" value="Unassembled WGS sequence"/>
</dbReference>
<dbReference type="Proteomes" id="UP001609219">
    <property type="component" value="Unassembled WGS sequence"/>
</dbReference>
<accession>A0ABW7KU49</accession>
<evidence type="ECO:0000313" key="6">
    <source>
        <dbReference type="Proteomes" id="UP001609219"/>
    </source>
</evidence>
<evidence type="ECO:0000313" key="5">
    <source>
        <dbReference type="Proteomes" id="UP001609176"/>
    </source>
</evidence>
<dbReference type="EMBL" id="JBIMSP010000114">
    <property type="protein sequence ID" value="MFH5245959.1"/>
    <property type="molecule type" value="Genomic_DNA"/>
</dbReference>
<name>A0ABW7KU49_9NOCA</name>
<evidence type="ECO:0000313" key="3">
    <source>
        <dbReference type="EMBL" id="MFH5245959.1"/>
    </source>
</evidence>
<reference evidence="4 5" key="1">
    <citation type="submission" date="2024-10" db="EMBL/GenBank/DDBJ databases">
        <authorList>
            <person name="Riesco R."/>
        </authorList>
    </citation>
    <scope>NUCLEOTIDE SEQUENCE [LARGE SCALE GENOMIC DNA]</scope>
    <source>
        <strain evidence="3 5">NCIMB 15448</strain>
        <strain evidence="1 4">NCIMB 15449</strain>
        <strain evidence="2 6">NCIMB 15450</strain>
    </source>
</reference>
<dbReference type="Proteomes" id="UP001609176">
    <property type="component" value="Unassembled WGS sequence"/>
</dbReference>
<evidence type="ECO:0000313" key="1">
    <source>
        <dbReference type="EMBL" id="MFH5211022.1"/>
    </source>
</evidence>
<protein>
    <submittedName>
        <fullName evidence="3">Uncharacterized protein</fullName>
    </submittedName>
</protein>
<organism evidence="3 5">
    <name type="scientific">Antrihabitans spumae</name>
    <dbReference type="NCBI Taxonomy" id="3373370"/>
    <lineage>
        <taxon>Bacteria</taxon>
        <taxon>Bacillati</taxon>
        <taxon>Actinomycetota</taxon>
        <taxon>Actinomycetes</taxon>
        <taxon>Mycobacteriales</taxon>
        <taxon>Nocardiaceae</taxon>
        <taxon>Antrihabitans</taxon>
    </lineage>
</organism>
<evidence type="ECO:0000313" key="4">
    <source>
        <dbReference type="Proteomes" id="UP001609175"/>
    </source>
</evidence>
<comment type="caution">
    <text evidence="3">The sequence shown here is derived from an EMBL/GenBank/DDBJ whole genome shotgun (WGS) entry which is preliminary data.</text>
</comment>
<evidence type="ECO:0000313" key="2">
    <source>
        <dbReference type="EMBL" id="MFH5232325.1"/>
    </source>
</evidence>
<dbReference type="EMBL" id="JBIMSN010000142">
    <property type="protein sequence ID" value="MFH5232325.1"/>
    <property type="molecule type" value="Genomic_DNA"/>
</dbReference>
<dbReference type="EMBL" id="JBIMSO010000068">
    <property type="protein sequence ID" value="MFH5211022.1"/>
    <property type="molecule type" value="Genomic_DNA"/>
</dbReference>
<sequence length="133" mass="14615">MTWSDVHARTLILETVLERARREPGYGLRLDGLGDVERLFGGTGGVLLALQHRWSTHLAVKLDFAVEAGASAQAAWDELAAEQPTLRAVLDAHSRRSLRLRGARRSEQLMIAEHVAGGQLYGDPQLHITKTIA</sequence>
<dbReference type="RefSeq" id="WP_395117171.1">
    <property type="nucleotide sequence ID" value="NZ_JBIMSN010000142.1"/>
</dbReference>
<keyword evidence="6" id="KW-1185">Reference proteome</keyword>
<gene>
    <name evidence="3" type="ORF">ACHIPV_29455</name>
    <name evidence="1" type="ORF">ACHIPZ_22835</name>
    <name evidence="2" type="ORF">ACHIRB_27690</name>
</gene>
<proteinExistence type="predicted"/>